<dbReference type="AlphaFoldDB" id="A0A6C2YQB7"/>
<dbReference type="EMBL" id="LR586016">
    <property type="protein sequence ID" value="VIP03082.1"/>
    <property type="molecule type" value="Genomic_DNA"/>
</dbReference>
<name>A0A6C2YQB7_9BACT</name>
<reference evidence="1" key="1">
    <citation type="submission" date="2019-04" db="EMBL/GenBank/DDBJ databases">
        <authorList>
            <consortium name="Science for Life Laboratories"/>
        </authorList>
    </citation>
    <scope>NUCLEOTIDE SEQUENCE</scope>
    <source>
        <strain evidence="1">MBLW1</strain>
    </source>
</reference>
<evidence type="ECO:0000313" key="2">
    <source>
        <dbReference type="Proteomes" id="UP000464378"/>
    </source>
</evidence>
<accession>A0A6C2YQB7</accession>
<keyword evidence="2" id="KW-1185">Reference proteome</keyword>
<dbReference type="Proteomes" id="UP000464378">
    <property type="component" value="Chromosome"/>
</dbReference>
<dbReference type="RefSeq" id="WP_162658191.1">
    <property type="nucleotide sequence ID" value="NZ_LR593887.1"/>
</dbReference>
<evidence type="ECO:0000313" key="1">
    <source>
        <dbReference type="EMBL" id="VIP03082.1"/>
    </source>
</evidence>
<sequence>MSSLPISPQAAANELLRRRVARRELLAFTEYTFPEYASNWHHALLCSKLEQLFAGEIRRLMVFMPPRHGKSELVSRRFPAWALGRNPDLELIAASYSADLASAMNRDTQRIIDSPSFERLFPKTKLSSSNVRSNATGSYLRNSDVFEIVGHRGRYRAAGRGQGITGMGCDIAIVDDPLKDREEADSPMIRQSLWEWYSSTLRTRLSPNGRIVLCQTRWHPDDLAGRLLRLADADPNADQWDVIRFPAIAEDPLAPGDPREIGDPLWPARFSDEELTRIQAQDAREWGALYQQRPRAEGGSEWPGELFGEHLWFHDWPHDITLRVVALDPSKGKDARRGDYAGLIRLARCGRGHLWVEADLVRMPTTPLIMHALDSVERFQQETAGVVDGFGVEANQFQELLADEMMRVARTRGIMPPIYKILNQVNKSVRIRRLTPHFTGRDIHIRDTPGGRLLVRQLEEFPAADHDDGPDALEMARRLAIDLFNGKQRRGKR</sequence>
<gene>
    <name evidence="1" type="ORF">GMBLW1_08780</name>
</gene>
<proteinExistence type="predicted"/>
<dbReference type="InParanoid" id="A0A6C2YQB7"/>
<dbReference type="KEGG" id="tim:GMBLW1_08780"/>
<dbReference type="Pfam" id="PF03237">
    <property type="entry name" value="Terminase_6N"/>
    <property type="match status" value="1"/>
</dbReference>
<organism evidence="1">
    <name type="scientific">Tuwongella immobilis</name>
    <dbReference type="NCBI Taxonomy" id="692036"/>
    <lineage>
        <taxon>Bacteria</taxon>
        <taxon>Pseudomonadati</taxon>
        <taxon>Planctomycetota</taxon>
        <taxon>Planctomycetia</taxon>
        <taxon>Gemmatales</taxon>
        <taxon>Gemmataceae</taxon>
        <taxon>Tuwongella</taxon>
    </lineage>
</organism>
<protein>
    <submittedName>
        <fullName evidence="1">Uncharacterized protein</fullName>
    </submittedName>
</protein>
<dbReference type="EMBL" id="LR593887">
    <property type="protein sequence ID" value="VTS03333.1"/>
    <property type="molecule type" value="Genomic_DNA"/>
</dbReference>